<keyword evidence="2" id="KW-1185">Reference proteome</keyword>
<evidence type="ECO:0000313" key="2">
    <source>
        <dbReference type="Proteomes" id="UP001064048"/>
    </source>
</evidence>
<proteinExistence type="predicted"/>
<organism evidence="1 2">
    <name type="scientific">Choristoneura fumiferana</name>
    <name type="common">Spruce budworm moth</name>
    <name type="synonym">Archips fumiferana</name>
    <dbReference type="NCBI Taxonomy" id="7141"/>
    <lineage>
        <taxon>Eukaryota</taxon>
        <taxon>Metazoa</taxon>
        <taxon>Ecdysozoa</taxon>
        <taxon>Arthropoda</taxon>
        <taxon>Hexapoda</taxon>
        <taxon>Insecta</taxon>
        <taxon>Pterygota</taxon>
        <taxon>Neoptera</taxon>
        <taxon>Endopterygota</taxon>
        <taxon>Lepidoptera</taxon>
        <taxon>Glossata</taxon>
        <taxon>Ditrysia</taxon>
        <taxon>Tortricoidea</taxon>
        <taxon>Tortricidae</taxon>
        <taxon>Tortricinae</taxon>
        <taxon>Choristoneura</taxon>
    </lineage>
</organism>
<sequence>MIMMNDGVCEVNNPYWELRLKPSNSERRPAPCRTLKCDAVSVYSNKTNRDGITFNPKEMVDYIADYLENIRDRRVYPDVQPGYLHKLLPGTAPAQPESWDDIFKDVDQHIMPGLVHWQSPHMHAYFPALTSYPSIMGDMLSSALNVLCFTWASSPAGTELETIAMNWLGKILGLPESFLNEKNDSPGGGVIQRWAYTVTWWASEKPSTARQTEEMVGRFGRVCKGWVRHCARSEDVKRRGDAFTQQWDTMPG</sequence>
<name>A0ACC0KYB3_CHOFU</name>
<comment type="caution">
    <text evidence="1">The sequence shown here is derived from an EMBL/GenBank/DDBJ whole genome shotgun (WGS) entry which is preliminary data.</text>
</comment>
<gene>
    <name evidence="1" type="ORF">MSG28_015048</name>
</gene>
<accession>A0ACC0KYB3</accession>
<reference evidence="1 2" key="1">
    <citation type="journal article" date="2022" name="Genome Biol. Evol.">
        <title>The Spruce Budworm Genome: Reconstructing the Evolutionary History of Antifreeze Proteins.</title>
        <authorList>
            <person name="Beliveau C."/>
            <person name="Gagne P."/>
            <person name="Picq S."/>
            <person name="Vernygora O."/>
            <person name="Keeling C.I."/>
            <person name="Pinkney K."/>
            <person name="Doucet D."/>
            <person name="Wen F."/>
            <person name="Johnston J.S."/>
            <person name="Maaroufi H."/>
            <person name="Boyle B."/>
            <person name="Laroche J."/>
            <person name="Dewar K."/>
            <person name="Juretic N."/>
            <person name="Blackburn G."/>
            <person name="Nisole A."/>
            <person name="Brunet B."/>
            <person name="Brandao M."/>
            <person name="Lumley L."/>
            <person name="Duan J."/>
            <person name="Quan G."/>
            <person name="Lucarotti C.J."/>
            <person name="Roe A.D."/>
            <person name="Sperling F.A.H."/>
            <person name="Levesque R.C."/>
            <person name="Cusson M."/>
        </authorList>
    </citation>
    <scope>NUCLEOTIDE SEQUENCE [LARGE SCALE GENOMIC DNA]</scope>
    <source>
        <strain evidence="1">Glfc:IPQL:Cfum</strain>
    </source>
</reference>
<dbReference type="EMBL" id="CM046127">
    <property type="protein sequence ID" value="KAI8441448.1"/>
    <property type="molecule type" value="Genomic_DNA"/>
</dbReference>
<evidence type="ECO:0000313" key="1">
    <source>
        <dbReference type="EMBL" id="KAI8441448.1"/>
    </source>
</evidence>
<dbReference type="Proteomes" id="UP001064048">
    <property type="component" value="Chromosome 27"/>
</dbReference>
<protein>
    <submittedName>
        <fullName evidence="1">Uncharacterized protein</fullName>
    </submittedName>
</protein>